<dbReference type="CDD" id="cd07185">
    <property type="entry name" value="OmpA_C-like"/>
    <property type="match status" value="1"/>
</dbReference>
<evidence type="ECO:0000256" key="4">
    <source>
        <dbReference type="ARBA" id="ARBA00022692"/>
    </source>
</evidence>
<keyword evidence="10" id="KW-0969">Cilium</keyword>
<evidence type="ECO:0000313" key="11">
    <source>
        <dbReference type="Proteomes" id="UP000646478"/>
    </source>
</evidence>
<evidence type="ECO:0000256" key="6">
    <source>
        <dbReference type="ARBA" id="ARBA00023136"/>
    </source>
</evidence>
<dbReference type="InterPro" id="IPR036737">
    <property type="entry name" value="OmpA-like_sf"/>
</dbReference>
<comment type="subcellular location">
    <subcellularLocation>
        <location evidence="1">Cell membrane</location>
        <topology evidence="1">Single-pass membrane protein</topology>
    </subcellularLocation>
</comment>
<sequence length="396" mass="43069">MNRDPETDREIIIVRRGHGDDHDEHHGGTWKIAYADFMTAMMAFFLVMWLINATNEETKAAVASYFNPVKLVDRHSSRKGVEEIDQNDGKVRFDSEKKTEEGTKVINDQKSEVPTEAEERLMFKEPYAVLADIANQSGVLQNQSKAGEGGASVAGPLTGSEGGKAFRDPFNPDYWSNRADDELFPAIAEPAPPKAAKETGEAGKDGAEKQEGAADKPKDEPAKEEKSEGAASAKAQQGAGSANGTEAQKLVKDIAEATAGAKTGNSPDITVVPAEGGVLIQLTDKIDYGMFAIGSAKPDRRVIEVMEKIAKIISERKGDVIISGHTDARPFKSATYDNWRLSSARAQMAYYMLVRGGLDEKRVLRVEGYADRQPKKAGDPNAAENRRIDIFLKTAP</sequence>
<feature type="compositionally biased region" description="Low complexity" evidence="8">
    <location>
        <begin position="229"/>
        <end position="242"/>
    </location>
</feature>
<comment type="caution">
    <text evidence="10">The sequence shown here is derived from an EMBL/GenBank/DDBJ whole genome shotgun (WGS) entry which is preliminary data.</text>
</comment>
<keyword evidence="10" id="KW-0966">Cell projection</keyword>
<feature type="region of interest" description="Disordered" evidence="8">
    <location>
        <begin position="141"/>
        <end position="178"/>
    </location>
</feature>
<dbReference type="PANTHER" id="PTHR30329:SF21">
    <property type="entry name" value="LIPOPROTEIN YIAD-RELATED"/>
    <property type="match status" value="1"/>
</dbReference>
<dbReference type="EMBL" id="BMHH01000011">
    <property type="protein sequence ID" value="GGA98052.1"/>
    <property type="molecule type" value="Genomic_DNA"/>
</dbReference>
<feature type="compositionally biased region" description="Basic and acidic residues" evidence="8">
    <location>
        <begin position="195"/>
        <end position="228"/>
    </location>
</feature>
<dbReference type="RefSeq" id="WP_188824802.1">
    <property type="nucleotide sequence ID" value="NZ_BMHH01000011.1"/>
</dbReference>
<evidence type="ECO:0000256" key="1">
    <source>
        <dbReference type="ARBA" id="ARBA00004162"/>
    </source>
</evidence>
<evidence type="ECO:0000259" key="9">
    <source>
        <dbReference type="PROSITE" id="PS51123"/>
    </source>
</evidence>
<dbReference type="InterPro" id="IPR006665">
    <property type="entry name" value="OmpA-like"/>
</dbReference>
<dbReference type="PROSITE" id="PS51123">
    <property type="entry name" value="OMPA_2"/>
    <property type="match status" value="1"/>
</dbReference>
<protein>
    <submittedName>
        <fullName evidence="10">Flagellar motor protein MotB</fullName>
    </submittedName>
</protein>
<keyword evidence="5" id="KW-1133">Transmembrane helix</keyword>
<dbReference type="Proteomes" id="UP000646478">
    <property type="component" value="Unassembled WGS sequence"/>
</dbReference>
<organism evidence="10 11">
    <name type="scientific">Brucella endophytica</name>
    <dbReference type="NCBI Taxonomy" id="1963359"/>
    <lineage>
        <taxon>Bacteria</taxon>
        <taxon>Pseudomonadati</taxon>
        <taxon>Pseudomonadota</taxon>
        <taxon>Alphaproteobacteria</taxon>
        <taxon>Hyphomicrobiales</taxon>
        <taxon>Brucellaceae</taxon>
        <taxon>Brucella/Ochrobactrum group</taxon>
        <taxon>Brucella</taxon>
    </lineage>
</organism>
<dbReference type="InterPro" id="IPR025713">
    <property type="entry name" value="MotB-like_N_dom"/>
</dbReference>
<keyword evidence="4" id="KW-0812">Transmembrane</keyword>
<evidence type="ECO:0000256" key="5">
    <source>
        <dbReference type="ARBA" id="ARBA00022989"/>
    </source>
</evidence>
<dbReference type="Gene3D" id="3.30.1330.60">
    <property type="entry name" value="OmpA-like domain"/>
    <property type="match status" value="1"/>
</dbReference>
<proteinExistence type="inferred from homology"/>
<feature type="domain" description="OmpA-like" evidence="9">
    <location>
        <begin position="278"/>
        <end position="396"/>
    </location>
</feature>
<comment type="similarity">
    <text evidence="2">Belongs to the MotB family.</text>
</comment>
<accession>A0A916SHQ6</accession>
<keyword evidence="6 7" id="KW-0472">Membrane</keyword>
<keyword evidence="3" id="KW-1003">Cell membrane</keyword>
<evidence type="ECO:0000256" key="3">
    <source>
        <dbReference type="ARBA" id="ARBA00022475"/>
    </source>
</evidence>
<feature type="region of interest" description="Disordered" evidence="8">
    <location>
        <begin position="191"/>
        <end position="246"/>
    </location>
</feature>
<reference evidence="10" key="1">
    <citation type="journal article" date="2014" name="Int. J. Syst. Evol. Microbiol.">
        <title>Complete genome sequence of Corynebacterium casei LMG S-19264T (=DSM 44701T), isolated from a smear-ripened cheese.</title>
        <authorList>
            <consortium name="US DOE Joint Genome Institute (JGI-PGF)"/>
            <person name="Walter F."/>
            <person name="Albersmeier A."/>
            <person name="Kalinowski J."/>
            <person name="Ruckert C."/>
        </authorList>
    </citation>
    <scope>NUCLEOTIDE SEQUENCE</scope>
    <source>
        <strain evidence="10">CGMCC 1.15082</strain>
    </source>
</reference>
<dbReference type="Pfam" id="PF13677">
    <property type="entry name" value="MotB_plug"/>
    <property type="match status" value="1"/>
</dbReference>
<dbReference type="PANTHER" id="PTHR30329">
    <property type="entry name" value="STATOR ELEMENT OF FLAGELLAR MOTOR COMPLEX"/>
    <property type="match status" value="1"/>
</dbReference>
<dbReference type="GO" id="GO:0005886">
    <property type="term" value="C:plasma membrane"/>
    <property type="evidence" value="ECO:0007669"/>
    <property type="project" value="UniProtKB-SubCell"/>
</dbReference>
<evidence type="ECO:0000256" key="2">
    <source>
        <dbReference type="ARBA" id="ARBA00008914"/>
    </source>
</evidence>
<dbReference type="InterPro" id="IPR050330">
    <property type="entry name" value="Bact_OuterMem_StrucFunc"/>
</dbReference>
<dbReference type="AlphaFoldDB" id="A0A916SHQ6"/>
<keyword evidence="11" id="KW-1185">Reference proteome</keyword>
<evidence type="ECO:0000256" key="7">
    <source>
        <dbReference type="PROSITE-ProRule" id="PRU00473"/>
    </source>
</evidence>
<keyword evidence="10" id="KW-0282">Flagellum</keyword>
<evidence type="ECO:0000256" key="8">
    <source>
        <dbReference type="SAM" id="MobiDB-lite"/>
    </source>
</evidence>
<name>A0A916SHQ6_9HYPH</name>
<gene>
    <name evidence="10" type="ORF">GCM10011491_27850</name>
</gene>
<dbReference type="SUPFAM" id="SSF103088">
    <property type="entry name" value="OmpA-like"/>
    <property type="match status" value="1"/>
</dbReference>
<evidence type="ECO:0000313" key="10">
    <source>
        <dbReference type="EMBL" id="GGA98052.1"/>
    </source>
</evidence>
<dbReference type="Pfam" id="PF00691">
    <property type="entry name" value="OmpA"/>
    <property type="match status" value="1"/>
</dbReference>
<dbReference type="NCBIfam" id="NF004651">
    <property type="entry name" value="PRK05996.1"/>
    <property type="match status" value="1"/>
</dbReference>
<reference evidence="10" key="2">
    <citation type="submission" date="2020-09" db="EMBL/GenBank/DDBJ databases">
        <authorList>
            <person name="Sun Q."/>
            <person name="Zhou Y."/>
        </authorList>
    </citation>
    <scope>NUCLEOTIDE SEQUENCE</scope>
    <source>
        <strain evidence="10">CGMCC 1.15082</strain>
    </source>
</reference>